<feature type="non-terminal residue" evidence="9">
    <location>
        <position position="1"/>
    </location>
</feature>
<evidence type="ECO:0000259" key="7">
    <source>
        <dbReference type="Pfam" id="PF05188"/>
    </source>
</evidence>
<dbReference type="GO" id="GO:0032301">
    <property type="term" value="C:MutSalpha complex"/>
    <property type="evidence" value="ECO:0007669"/>
    <property type="project" value="TreeGrafter"/>
</dbReference>
<feature type="domain" description="DNA mismatch repair protein MutS connector" evidence="7">
    <location>
        <begin position="207"/>
        <end position="348"/>
    </location>
</feature>
<dbReference type="Gene3D" id="1.10.1420.10">
    <property type="match status" value="2"/>
</dbReference>
<dbReference type="EMBL" id="JAEPRA010000016">
    <property type="protein sequence ID" value="KAG2174533.1"/>
    <property type="molecule type" value="Genomic_DNA"/>
</dbReference>
<dbReference type="Gene3D" id="3.30.420.110">
    <property type="entry name" value="MutS, connector domain"/>
    <property type="match status" value="1"/>
</dbReference>
<dbReference type="Pfam" id="PF05188">
    <property type="entry name" value="MutS_II"/>
    <property type="match status" value="1"/>
</dbReference>
<dbReference type="FunFam" id="3.40.1170.10:FF:000002">
    <property type="entry name" value="DNA mismatch repair protein"/>
    <property type="match status" value="1"/>
</dbReference>
<accession>A0A8H7UC69</accession>
<dbReference type="PANTHER" id="PTHR11361">
    <property type="entry name" value="DNA MISMATCH REPAIR PROTEIN MUTS FAMILY MEMBER"/>
    <property type="match status" value="1"/>
</dbReference>
<evidence type="ECO:0000256" key="5">
    <source>
        <dbReference type="ARBA" id="ARBA00023125"/>
    </source>
</evidence>
<dbReference type="InterPro" id="IPR036187">
    <property type="entry name" value="DNA_mismatch_repair_MutS_sf"/>
</dbReference>
<dbReference type="SUPFAM" id="SSF48334">
    <property type="entry name" value="DNA repair protein MutS, domain III"/>
    <property type="match status" value="1"/>
</dbReference>
<dbReference type="Pfam" id="PF01624">
    <property type="entry name" value="MutS_I"/>
    <property type="match status" value="1"/>
</dbReference>
<gene>
    <name evidence="9" type="ORF">INT44_006796</name>
</gene>
<sequence length="550" mass="63323">KETINFLSIVTVQGKPLYSFIQIYASALLTLTSRPKRKTKISDTLGYCTQKMPTEIHMVRSENYDSRTLLVPKNAWDKFTPFEKQYWEIKCKHWDTIVFFKKGKFYELYEKDADIGHQEFDLKLTDRVNMRMVGVPEMSFDMWAAQFVARGHKVAKVDQMETAIGKSMRERETKSKADKIIKRGLSYVLTAGTLVDSGLLTSDMSIYCMSIKEFCSTENAAPSFGICFVDTSTAHFNLAVFEDDVNRTKLETLLMQVQPREVITERGQLSQKTTRLLKNTLSNPIWNQLMPEREFWDERVTEDEIRIAKYYDKDGKDEWPQVLNEAKEHPILMSALGGLIWYLRSVSIAKFLKLDKELLSLKNITHYDPIKNTTSLVLDGQTLANLEILQNSYDGSDEGTVMKLLNQCVTPFGKRLFKRWLCHPLRSTDDIVERQDAVEELMAHVDVQEMIATNFRALPDLERLISRIHAGNCKVKEFLVVLEAFKSLQQSIDSLESYAADFNSTRLKNLISQFPNLNDQITYFGEAFQTGEVAVDCKYFTYHNLRSGSS</sequence>
<comment type="caution">
    <text evidence="9">The sequence shown here is derived from an EMBL/GenBank/DDBJ whole genome shotgun (WGS) entry which is preliminary data.</text>
</comment>
<evidence type="ECO:0000256" key="3">
    <source>
        <dbReference type="ARBA" id="ARBA00022763"/>
    </source>
</evidence>
<evidence type="ECO:0000256" key="2">
    <source>
        <dbReference type="ARBA" id="ARBA00022741"/>
    </source>
</evidence>
<evidence type="ECO:0000259" key="8">
    <source>
        <dbReference type="Pfam" id="PF05192"/>
    </source>
</evidence>
<evidence type="ECO:0000259" key="6">
    <source>
        <dbReference type="Pfam" id="PF01624"/>
    </source>
</evidence>
<organism evidence="9 10">
    <name type="scientific">Umbelopsis vinacea</name>
    <dbReference type="NCBI Taxonomy" id="44442"/>
    <lineage>
        <taxon>Eukaryota</taxon>
        <taxon>Fungi</taxon>
        <taxon>Fungi incertae sedis</taxon>
        <taxon>Mucoromycota</taxon>
        <taxon>Mucoromycotina</taxon>
        <taxon>Umbelopsidomycetes</taxon>
        <taxon>Umbelopsidales</taxon>
        <taxon>Umbelopsidaceae</taxon>
        <taxon>Umbelopsis</taxon>
    </lineage>
</organism>
<feature type="domain" description="DNA mismatch repair protein MutS core" evidence="8">
    <location>
        <begin position="381"/>
        <end position="513"/>
    </location>
</feature>
<keyword evidence="4" id="KW-0067">ATP-binding</keyword>
<evidence type="ECO:0000313" key="9">
    <source>
        <dbReference type="EMBL" id="KAG2174533.1"/>
    </source>
</evidence>
<keyword evidence="5" id="KW-0238">DNA-binding</keyword>
<dbReference type="OrthoDB" id="10252754at2759"/>
<keyword evidence="10" id="KW-1185">Reference proteome</keyword>
<dbReference type="Proteomes" id="UP000612746">
    <property type="component" value="Unassembled WGS sequence"/>
</dbReference>
<dbReference type="InterPro" id="IPR036678">
    <property type="entry name" value="MutS_con_dom_sf"/>
</dbReference>
<dbReference type="InterPro" id="IPR045076">
    <property type="entry name" value="MutS"/>
</dbReference>
<dbReference type="AlphaFoldDB" id="A0A8H7UC69"/>
<proteinExistence type="inferred from homology"/>
<comment type="similarity">
    <text evidence="1">Belongs to the DNA mismatch repair MutS family.</text>
</comment>
<dbReference type="InterPro" id="IPR007695">
    <property type="entry name" value="DNA_mismatch_repair_MutS-lik_N"/>
</dbReference>
<keyword evidence="3" id="KW-0227">DNA damage</keyword>
<dbReference type="InterPro" id="IPR007860">
    <property type="entry name" value="DNA_mmatch_repair_MutS_con_dom"/>
</dbReference>
<dbReference type="InterPro" id="IPR016151">
    <property type="entry name" value="DNA_mismatch_repair_MutS_N"/>
</dbReference>
<dbReference type="PANTHER" id="PTHR11361:SF148">
    <property type="entry name" value="DNA MISMATCH REPAIR PROTEIN MSH6"/>
    <property type="match status" value="1"/>
</dbReference>
<name>A0A8H7UC69_9FUNG</name>
<protein>
    <submittedName>
        <fullName evidence="9">Uncharacterized protein</fullName>
    </submittedName>
</protein>
<dbReference type="GO" id="GO:0005524">
    <property type="term" value="F:ATP binding"/>
    <property type="evidence" value="ECO:0007669"/>
    <property type="project" value="UniProtKB-KW"/>
</dbReference>
<feature type="domain" description="DNA mismatch repair protein MutS-like N-terminal" evidence="6">
    <location>
        <begin position="80"/>
        <end position="197"/>
    </location>
</feature>
<dbReference type="Pfam" id="PF05192">
    <property type="entry name" value="MutS_III"/>
    <property type="match status" value="1"/>
</dbReference>
<dbReference type="GO" id="GO:0006298">
    <property type="term" value="P:mismatch repair"/>
    <property type="evidence" value="ECO:0007669"/>
    <property type="project" value="InterPro"/>
</dbReference>
<dbReference type="GO" id="GO:0140664">
    <property type="term" value="F:ATP-dependent DNA damage sensor activity"/>
    <property type="evidence" value="ECO:0007669"/>
    <property type="project" value="InterPro"/>
</dbReference>
<dbReference type="SUPFAM" id="SSF53150">
    <property type="entry name" value="DNA repair protein MutS, domain II"/>
    <property type="match status" value="1"/>
</dbReference>
<dbReference type="GO" id="GO:0030983">
    <property type="term" value="F:mismatched DNA binding"/>
    <property type="evidence" value="ECO:0007669"/>
    <property type="project" value="InterPro"/>
</dbReference>
<dbReference type="Gene3D" id="3.40.1170.10">
    <property type="entry name" value="DNA repair protein MutS, domain I"/>
    <property type="match status" value="1"/>
</dbReference>
<keyword evidence="2" id="KW-0547">Nucleotide-binding</keyword>
<evidence type="ECO:0000256" key="4">
    <source>
        <dbReference type="ARBA" id="ARBA00022840"/>
    </source>
</evidence>
<evidence type="ECO:0000256" key="1">
    <source>
        <dbReference type="ARBA" id="ARBA00006271"/>
    </source>
</evidence>
<reference evidence="9" key="1">
    <citation type="submission" date="2020-12" db="EMBL/GenBank/DDBJ databases">
        <title>Metabolic potential, ecology and presence of endohyphal bacteria is reflected in genomic diversity of Mucoromycotina.</title>
        <authorList>
            <person name="Muszewska A."/>
            <person name="Okrasinska A."/>
            <person name="Steczkiewicz K."/>
            <person name="Drgas O."/>
            <person name="Orlowska M."/>
            <person name="Perlinska-Lenart U."/>
            <person name="Aleksandrzak-Piekarczyk T."/>
            <person name="Szatraj K."/>
            <person name="Zielenkiewicz U."/>
            <person name="Pilsyk S."/>
            <person name="Malc E."/>
            <person name="Mieczkowski P."/>
            <person name="Kruszewska J.S."/>
            <person name="Biernat P."/>
            <person name="Pawlowska J."/>
        </authorList>
    </citation>
    <scope>NUCLEOTIDE SEQUENCE</scope>
    <source>
        <strain evidence="9">WA0000051536</strain>
    </source>
</reference>
<evidence type="ECO:0000313" key="10">
    <source>
        <dbReference type="Proteomes" id="UP000612746"/>
    </source>
</evidence>
<dbReference type="SUPFAM" id="SSF55271">
    <property type="entry name" value="DNA repair protein MutS, domain I"/>
    <property type="match status" value="1"/>
</dbReference>
<dbReference type="InterPro" id="IPR007696">
    <property type="entry name" value="DNA_mismatch_repair_MutS_core"/>
</dbReference>